<evidence type="ECO:0000256" key="4">
    <source>
        <dbReference type="SAM" id="MobiDB-lite"/>
    </source>
</evidence>
<evidence type="ECO:0000313" key="8">
    <source>
        <dbReference type="Proteomes" id="UP000319213"/>
    </source>
</evidence>
<dbReference type="Gene3D" id="1.10.10.10">
    <property type="entry name" value="Winged helix-like DNA-binding domain superfamily/Winged helix DNA-binding domain"/>
    <property type="match status" value="1"/>
</dbReference>
<dbReference type="GO" id="GO:0003677">
    <property type="term" value="F:DNA binding"/>
    <property type="evidence" value="ECO:0007669"/>
    <property type="project" value="UniProtKB-KW"/>
</dbReference>
<dbReference type="InterPro" id="IPR050707">
    <property type="entry name" value="HTH_MetabolicPath_Reg"/>
</dbReference>
<accession>A0A543J0K3</accession>
<dbReference type="InterPro" id="IPR036388">
    <property type="entry name" value="WH-like_DNA-bd_sf"/>
</dbReference>
<dbReference type="PANTHER" id="PTHR30136:SF39">
    <property type="entry name" value="TRANSCRIPTIONAL REGULATORY PROTEIN"/>
    <property type="match status" value="1"/>
</dbReference>
<name>A0A543J0K3_9ACTN</name>
<dbReference type="SUPFAM" id="SSF55781">
    <property type="entry name" value="GAF domain-like"/>
    <property type="match status" value="1"/>
</dbReference>
<organism evidence="7 8">
    <name type="scientific">Thermopolyspora flexuosa</name>
    <dbReference type="NCBI Taxonomy" id="103836"/>
    <lineage>
        <taxon>Bacteria</taxon>
        <taxon>Bacillati</taxon>
        <taxon>Actinomycetota</taxon>
        <taxon>Actinomycetes</taxon>
        <taxon>Streptosporangiales</taxon>
        <taxon>Streptosporangiaceae</taxon>
        <taxon>Thermopolyspora</taxon>
    </lineage>
</organism>
<dbReference type="RefSeq" id="WP_142260242.1">
    <property type="nucleotide sequence ID" value="NZ_BMPV01000001.1"/>
</dbReference>
<dbReference type="InterPro" id="IPR005471">
    <property type="entry name" value="Tscrpt_reg_IclR_N"/>
</dbReference>
<dbReference type="Pfam" id="PF09339">
    <property type="entry name" value="HTH_IclR"/>
    <property type="match status" value="1"/>
</dbReference>
<evidence type="ECO:0000259" key="5">
    <source>
        <dbReference type="PROSITE" id="PS51077"/>
    </source>
</evidence>
<dbReference type="SUPFAM" id="SSF46785">
    <property type="entry name" value="Winged helix' DNA-binding domain"/>
    <property type="match status" value="1"/>
</dbReference>
<evidence type="ECO:0000256" key="3">
    <source>
        <dbReference type="ARBA" id="ARBA00023163"/>
    </source>
</evidence>
<feature type="domain" description="HTH iclR-type" evidence="5">
    <location>
        <begin position="35"/>
        <end position="96"/>
    </location>
</feature>
<evidence type="ECO:0000313" key="7">
    <source>
        <dbReference type="EMBL" id="TQM76349.1"/>
    </source>
</evidence>
<evidence type="ECO:0000256" key="2">
    <source>
        <dbReference type="ARBA" id="ARBA00023125"/>
    </source>
</evidence>
<feature type="region of interest" description="Disordered" evidence="4">
    <location>
        <begin position="1"/>
        <end position="35"/>
    </location>
</feature>
<proteinExistence type="predicted"/>
<feature type="compositionally biased region" description="Low complexity" evidence="4">
    <location>
        <begin position="17"/>
        <end position="27"/>
    </location>
</feature>
<evidence type="ECO:0000256" key="1">
    <source>
        <dbReference type="ARBA" id="ARBA00023015"/>
    </source>
</evidence>
<sequence length="287" mass="29654">MEFESHNVELPPGGGASRAARATARPGPAERRSGTQAIDRAAGLLVRVIEADEPLPFSRLHAESGLSKSTASRLLSALERHGLLGRDASGAFVPGPVLTRYASRSGLAELIAAAQPVLERLGEKTGETVNLAVPSGTEVEQVAQVDSRYLLGATNWVGLRVPLHCSALGKVFVAFGAAELPRGPLERRTPHTVTDRTRLAAQLAEIRRTGYGVAVEELEPGLVAIAAPVRGRGGRVIAAISVSGPALRLDAGRIAEIGALLVAETDGLSAALGSAVIRTAGEPEGGS</sequence>
<dbReference type="PROSITE" id="PS51078">
    <property type="entry name" value="ICLR_ED"/>
    <property type="match status" value="1"/>
</dbReference>
<dbReference type="Pfam" id="PF01614">
    <property type="entry name" value="IclR_C"/>
    <property type="match status" value="1"/>
</dbReference>
<gene>
    <name evidence="7" type="ORF">FHX40_3083</name>
</gene>
<dbReference type="GO" id="GO:0045892">
    <property type="term" value="P:negative regulation of DNA-templated transcription"/>
    <property type="evidence" value="ECO:0007669"/>
    <property type="project" value="TreeGrafter"/>
</dbReference>
<dbReference type="GO" id="GO:0003700">
    <property type="term" value="F:DNA-binding transcription factor activity"/>
    <property type="evidence" value="ECO:0007669"/>
    <property type="project" value="TreeGrafter"/>
</dbReference>
<dbReference type="EMBL" id="VFPQ01000001">
    <property type="protein sequence ID" value="TQM76349.1"/>
    <property type="molecule type" value="Genomic_DNA"/>
</dbReference>
<dbReference type="Proteomes" id="UP000319213">
    <property type="component" value="Unassembled WGS sequence"/>
</dbReference>
<keyword evidence="2" id="KW-0238">DNA-binding</keyword>
<evidence type="ECO:0000259" key="6">
    <source>
        <dbReference type="PROSITE" id="PS51078"/>
    </source>
</evidence>
<dbReference type="InterPro" id="IPR029016">
    <property type="entry name" value="GAF-like_dom_sf"/>
</dbReference>
<protein>
    <submittedName>
        <fullName evidence="7">IclR family transcriptional regulator</fullName>
    </submittedName>
</protein>
<feature type="domain" description="IclR-ED" evidence="6">
    <location>
        <begin position="96"/>
        <end position="274"/>
    </location>
</feature>
<comment type="caution">
    <text evidence="7">The sequence shown here is derived from an EMBL/GenBank/DDBJ whole genome shotgun (WGS) entry which is preliminary data.</text>
</comment>
<dbReference type="InterPro" id="IPR014757">
    <property type="entry name" value="Tscrpt_reg_IclR_C"/>
</dbReference>
<dbReference type="PROSITE" id="PS51077">
    <property type="entry name" value="HTH_ICLR"/>
    <property type="match status" value="1"/>
</dbReference>
<keyword evidence="8" id="KW-1185">Reference proteome</keyword>
<keyword evidence="3" id="KW-0804">Transcription</keyword>
<dbReference type="AlphaFoldDB" id="A0A543J0K3"/>
<reference evidence="7 8" key="1">
    <citation type="submission" date="2019-06" db="EMBL/GenBank/DDBJ databases">
        <title>Sequencing the genomes of 1000 actinobacteria strains.</title>
        <authorList>
            <person name="Klenk H.-P."/>
        </authorList>
    </citation>
    <scope>NUCLEOTIDE SEQUENCE [LARGE SCALE GENOMIC DNA]</scope>
    <source>
        <strain evidence="7 8">DSM 43186</strain>
    </source>
</reference>
<dbReference type="OrthoDB" id="7274111at2"/>
<dbReference type="Gene3D" id="3.30.450.40">
    <property type="match status" value="1"/>
</dbReference>
<dbReference type="InterPro" id="IPR036390">
    <property type="entry name" value="WH_DNA-bd_sf"/>
</dbReference>
<dbReference type="PANTHER" id="PTHR30136">
    <property type="entry name" value="HELIX-TURN-HELIX TRANSCRIPTIONAL REGULATOR, ICLR FAMILY"/>
    <property type="match status" value="1"/>
</dbReference>
<dbReference type="SMART" id="SM00346">
    <property type="entry name" value="HTH_ICLR"/>
    <property type="match status" value="1"/>
</dbReference>
<keyword evidence="1" id="KW-0805">Transcription regulation</keyword>